<keyword evidence="1" id="KW-1133">Transmembrane helix</keyword>
<keyword evidence="1" id="KW-0812">Transmembrane</keyword>
<protein>
    <submittedName>
        <fullName evidence="2">Uncharacterized protein Yka (UPF0111/DUF47 family)</fullName>
    </submittedName>
</protein>
<dbReference type="AlphaFoldDB" id="A0A841DLI7"/>
<gene>
    <name evidence="2" type="ORF">HDA44_000638</name>
</gene>
<dbReference type="Proteomes" id="UP000558997">
    <property type="component" value="Unassembled WGS sequence"/>
</dbReference>
<name>A0A841DLI7_9ACTN</name>
<comment type="caution">
    <text evidence="2">The sequence shown here is derived from an EMBL/GenBank/DDBJ whole genome shotgun (WGS) entry which is preliminary data.</text>
</comment>
<proteinExistence type="predicted"/>
<dbReference type="RefSeq" id="WP_184831164.1">
    <property type="nucleotide sequence ID" value="NZ_BAAAVN010000005.1"/>
</dbReference>
<accession>A0A841DLI7</accession>
<organism evidence="2 3">
    <name type="scientific">Kribbella solani</name>
    <dbReference type="NCBI Taxonomy" id="236067"/>
    <lineage>
        <taxon>Bacteria</taxon>
        <taxon>Bacillati</taxon>
        <taxon>Actinomycetota</taxon>
        <taxon>Actinomycetes</taxon>
        <taxon>Propionibacteriales</taxon>
        <taxon>Kribbellaceae</taxon>
        <taxon>Kribbella</taxon>
    </lineage>
</organism>
<sequence length="154" mass="16948">MNPTWLTIVVAVIGVLGTLSAGWLTGRRADRATNADRAARQLEEERSLKRATYADVLRTARTLDRRVAASRSATELDDVLEQLLSAASHVELLSPELASGLLSTVIDLAERLVDLAKRRPATNEVIDETRADYTSALDDLTHRLHTEISRPSPH</sequence>
<dbReference type="EMBL" id="JACHNF010000001">
    <property type="protein sequence ID" value="MBB5977297.1"/>
    <property type="molecule type" value="Genomic_DNA"/>
</dbReference>
<evidence type="ECO:0000313" key="3">
    <source>
        <dbReference type="Proteomes" id="UP000558997"/>
    </source>
</evidence>
<evidence type="ECO:0000313" key="2">
    <source>
        <dbReference type="EMBL" id="MBB5977297.1"/>
    </source>
</evidence>
<reference evidence="2 3" key="1">
    <citation type="submission" date="2020-08" db="EMBL/GenBank/DDBJ databases">
        <title>Sequencing the genomes of 1000 actinobacteria strains.</title>
        <authorList>
            <person name="Klenk H.-P."/>
        </authorList>
    </citation>
    <scope>NUCLEOTIDE SEQUENCE [LARGE SCALE GENOMIC DNA]</scope>
    <source>
        <strain evidence="2 3">DSM 17294</strain>
    </source>
</reference>
<keyword evidence="3" id="KW-1185">Reference proteome</keyword>
<evidence type="ECO:0000256" key="1">
    <source>
        <dbReference type="SAM" id="Phobius"/>
    </source>
</evidence>
<keyword evidence="1" id="KW-0472">Membrane</keyword>
<feature type="transmembrane region" description="Helical" evidence="1">
    <location>
        <begin position="6"/>
        <end position="24"/>
    </location>
</feature>